<keyword evidence="3" id="KW-1185">Reference proteome</keyword>
<dbReference type="Pfam" id="PF12099">
    <property type="entry name" value="DUF3575"/>
    <property type="match status" value="1"/>
</dbReference>
<dbReference type="InterPro" id="IPR021958">
    <property type="entry name" value="DUF3575"/>
</dbReference>
<dbReference type="Proteomes" id="UP000837803">
    <property type="component" value="Unassembled WGS sequence"/>
</dbReference>
<feature type="signal peptide" evidence="1">
    <location>
        <begin position="1"/>
        <end position="19"/>
    </location>
</feature>
<evidence type="ECO:0008006" key="4">
    <source>
        <dbReference type="Google" id="ProtNLM"/>
    </source>
</evidence>
<sequence length="191" mass="20334">MKTLVVYLVFFLTSLTATAQIDAKLNAGSALTGGLNLAAETPIGAQSSISVGLAYSSLGLSFDKKEEYRYRNLRVIPGYRYYFAPRDGMDRFFVGAYGKLGRLTGIDRDTDARVSTARVAVGVLAGHKWVAPSGFVFELNAGLGTAATFGGGGNGARGLLYDRAIGALSAVDLRLGILVGYRFPFGDGRRF</sequence>
<name>A0ABM9AXY3_9BACT</name>
<dbReference type="RefSeq" id="WP_238749695.1">
    <property type="nucleotide sequence ID" value="NZ_CAKLPZ010000001.1"/>
</dbReference>
<gene>
    <name evidence="2" type="ORF">LEM8419_00815</name>
</gene>
<evidence type="ECO:0000313" key="2">
    <source>
        <dbReference type="EMBL" id="CAH0999515.1"/>
    </source>
</evidence>
<protein>
    <recommendedName>
        <fullName evidence="4">DUF3575 domain-containing protein</fullName>
    </recommendedName>
</protein>
<accession>A0ABM9AXY3</accession>
<dbReference type="EMBL" id="CAKLPZ010000001">
    <property type="protein sequence ID" value="CAH0999515.1"/>
    <property type="molecule type" value="Genomic_DNA"/>
</dbReference>
<evidence type="ECO:0000256" key="1">
    <source>
        <dbReference type="SAM" id="SignalP"/>
    </source>
</evidence>
<keyword evidence="1" id="KW-0732">Signal</keyword>
<comment type="caution">
    <text evidence="2">The sequence shown here is derived from an EMBL/GenBank/DDBJ whole genome shotgun (WGS) entry which is preliminary data.</text>
</comment>
<proteinExistence type="predicted"/>
<organism evidence="2 3">
    <name type="scientific">Neolewinella maritima</name>
    <dbReference type="NCBI Taxonomy" id="1383882"/>
    <lineage>
        <taxon>Bacteria</taxon>
        <taxon>Pseudomonadati</taxon>
        <taxon>Bacteroidota</taxon>
        <taxon>Saprospiria</taxon>
        <taxon>Saprospirales</taxon>
        <taxon>Lewinellaceae</taxon>
        <taxon>Neolewinella</taxon>
    </lineage>
</organism>
<reference evidence="2" key="1">
    <citation type="submission" date="2021-12" db="EMBL/GenBank/DDBJ databases">
        <authorList>
            <person name="Rodrigo-Torres L."/>
            <person name="Arahal R. D."/>
            <person name="Lucena T."/>
        </authorList>
    </citation>
    <scope>NUCLEOTIDE SEQUENCE</scope>
    <source>
        <strain evidence="2">CECT 8419</strain>
    </source>
</reference>
<feature type="chain" id="PRO_5045153909" description="DUF3575 domain-containing protein" evidence="1">
    <location>
        <begin position="20"/>
        <end position="191"/>
    </location>
</feature>
<evidence type="ECO:0000313" key="3">
    <source>
        <dbReference type="Proteomes" id="UP000837803"/>
    </source>
</evidence>